<sequence length="389" mass="42744">MLFNKRKSSWRQGLLLVVAALLVLTMAAGCGKKDNTNTTGGGNTPAAEETDATIVATYKDGGQVTETEFNKYIALQQMTDPQNAMYLMIPQYKEQELKRYIVYKEYEKKATEEQLKTAEEQAGTFRKNIEDALKENEELKKTMSDSGLTVDEAVNVAKTMLAASAVIEAKRVEFAEGITEEDLEAAFKEKQADYTVATVRHILVGTMDPATGEQSRTEEEALSRAIEVKEKLEKGGDWGELAKVYSDDTGSKENGGLYEEQQVNSWVEEFKNAAITQEIGVIGDPVKTTYGYHVMKVEKREEVTFDKLTQEQKDQLRESIAVEKLNEFMTQEQEQLEIKVTLPQEEPAPADAGNAATEGNAGTDASGNAGAEGEQATEGNAATEGNTAE</sequence>
<dbReference type="PROSITE" id="PS51257">
    <property type="entry name" value="PROKAR_LIPOPROTEIN"/>
    <property type="match status" value="1"/>
</dbReference>
<evidence type="ECO:0000256" key="2">
    <source>
        <dbReference type="SAM" id="Coils"/>
    </source>
</evidence>
<evidence type="ECO:0000256" key="3">
    <source>
        <dbReference type="SAM" id="MobiDB-lite"/>
    </source>
</evidence>
<dbReference type="PANTHER" id="PTHR47245">
    <property type="entry name" value="PEPTIDYLPROLYL ISOMERASE"/>
    <property type="match status" value="1"/>
</dbReference>
<feature type="chain" id="PRO_5038426640" evidence="4">
    <location>
        <begin position="28"/>
        <end position="389"/>
    </location>
</feature>
<gene>
    <name evidence="6" type="ORF">DNH61_15910</name>
</gene>
<dbReference type="PANTHER" id="PTHR47245:SF2">
    <property type="entry name" value="PEPTIDYL-PROLYL CIS-TRANS ISOMERASE HP_0175-RELATED"/>
    <property type="match status" value="1"/>
</dbReference>
<keyword evidence="1 6" id="KW-0413">Isomerase</keyword>
<dbReference type="Gene3D" id="3.10.50.40">
    <property type="match status" value="1"/>
</dbReference>
<dbReference type="EMBL" id="QKRB01000048">
    <property type="protein sequence ID" value="PZD94865.1"/>
    <property type="molecule type" value="Genomic_DNA"/>
</dbReference>
<protein>
    <submittedName>
        <fullName evidence="6">Peptidylprolyl isomerase</fullName>
    </submittedName>
</protein>
<keyword evidence="7" id="KW-1185">Reference proteome</keyword>
<dbReference type="SUPFAM" id="SSF54534">
    <property type="entry name" value="FKBP-like"/>
    <property type="match status" value="1"/>
</dbReference>
<dbReference type="InterPro" id="IPR027304">
    <property type="entry name" value="Trigger_fact/SurA_dom_sf"/>
</dbReference>
<accession>A0A2W1LIY3</accession>
<name>A0A2W1LIY3_9BACL</name>
<keyword evidence="4" id="KW-0732">Signal</keyword>
<dbReference type="InterPro" id="IPR050245">
    <property type="entry name" value="PrsA_foldase"/>
</dbReference>
<dbReference type="InterPro" id="IPR000297">
    <property type="entry name" value="PPIase_PpiC"/>
</dbReference>
<dbReference type="Pfam" id="PF13616">
    <property type="entry name" value="Rotamase_3"/>
    <property type="match status" value="1"/>
</dbReference>
<dbReference type="Proteomes" id="UP000249522">
    <property type="component" value="Unassembled WGS sequence"/>
</dbReference>
<feature type="signal peptide" evidence="4">
    <location>
        <begin position="1"/>
        <end position="27"/>
    </location>
</feature>
<dbReference type="GO" id="GO:0003755">
    <property type="term" value="F:peptidyl-prolyl cis-trans isomerase activity"/>
    <property type="evidence" value="ECO:0007669"/>
    <property type="project" value="UniProtKB-KW"/>
</dbReference>
<dbReference type="SUPFAM" id="SSF109998">
    <property type="entry name" value="Triger factor/SurA peptide-binding domain-like"/>
    <property type="match status" value="1"/>
</dbReference>
<dbReference type="RefSeq" id="WP_111147674.1">
    <property type="nucleotide sequence ID" value="NZ_QKRB01000048.1"/>
</dbReference>
<proteinExistence type="predicted"/>
<dbReference type="OrthoDB" id="14196at2"/>
<keyword evidence="2" id="KW-0175">Coiled coil</keyword>
<dbReference type="PROSITE" id="PS50198">
    <property type="entry name" value="PPIC_PPIASE_2"/>
    <property type="match status" value="1"/>
</dbReference>
<dbReference type="InterPro" id="IPR046357">
    <property type="entry name" value="PPIase_dom_sf"/>
</dbReference>
<evidence type="ECO:0000256" key="1">
    <source>
        <dbReference type="PROSITE-ProRule" id="PRU00278"/>
    </source>
</evidence>
<feature type="coiled-coil region" evidence="2">
    <location>
        <begin position="101"/>
        <end position="142"/>
    </location>
</feature>
<feature type="domain" description="PpiC" evidence="5">
    <location>
        <begin position="194"/>
        <end position="299"/>
    </location>
</feature>
<reference evidence="6 7" key="1">
    <citation type="submission" date="2018-06" db="EMBL/GenBank/DDBJ databases">
        <title>Paenibacillus imtechensis sp. nov.</title>
        <authorList>
            <person name="Pinnaka A.K."/>
            <person name="Singh H."/>
            <person name="Kaur M."/>
        </authorList>
    </citation>
    <scope>NUCLEOTIDE SEQUENCE [LARGE SCALE GENOMIC DNA]</scope>
    <source>
        <strain evidence="6 7">SMB1</strain>
    </source>
</reference>
<comment type="caution">
    <text evidence="6">The sequence shown here is derived from an EMBL/GenBank/DDBJ whole genome shotgun (WGS) entry which is preliminary data.</text>
</comment>
<feature type="region of interest" description="Disordered" evidence="3">
    <location>
        <begin position="340"/>
        <end position="389"/>
    </location>
</feature>
<organism evidence="6 7">
    <name type="scientific">Paenibacillus sambharensis</name>
    <dbReference type="NCBI Taxonomy" id="1803190"/>
    <lineage>
        <taxon>Bacteria</taxon>
        <taxon>Bacillati</taxon>
        <taxon>Bacillota</taxon>
        <taxon>Bacilli</taxon>
        <taxon>Bacillales</taxon>
        <taxon>Paenibacillaceae</taxon>
        <taxon>Paenibacillus</taxon>
    </lineage>
</organism>
<evidence type="ECO:0000313" key="6">
    <source>
        <dbReference type="EMBL" id="PZD94865.1"/>
    </source>
</evidence>
<feature type="compositionally biased region" description="Polar residues" evidence="3">
    <location>
        <begin position="377"/>
        <end position="389"/>
    </location>
</feature>
<evidence type="ECO:0000259" key="5">
    <source>
        <dbReference type="PROSITE" id="PS50198"/>
    </source>
</evidence>
<keyword evidence="1" id="KW-0697">Rotamase</keyword>
<dbReference type="AlphaFoldDB" id="A0A2W1LIY3"/>
<evidence type="ECO:0000313" key="7">
    <source>
        <dbReference type="Proteomes" id="UP000249522"/>
    </source>
</evidence>
<evidence type="ECO:0000256" key="4">
    <source>
        <dbReference type="SAM" id="SignalP"/>
    </source>
</evidence>
<feature type="compositionally biased region" description="Low complexity" evidence="3">
    <location>
        <begin position="350"/>
        <end position="365"/>
    </location>
</feature>